<evidence type="ECO:0000256" key="1">
    <source>
        <dbReference type="ARBA" id="ARBA00004141"/>
    </source>
</evidence>
<feature type="transmembrane region" description="Helical" evidence="9">
    <location>
        <begin position="51"/>
        <end position="70"/>
    </location>
</feature>
<keyword evidence="8 9" id="KW-0472">Membrane</keyword>
<name>A0A2H3L4F3_9CHLR</name>
<gene>
    <name evidence="10" type="ORF">A9Q02_00385</name>
</gene>
<keyword evidence="7 9" id="KW-0811">Translocation</keyword>
<keyword evidence="11" id="KW-1185">Reference proteome</keyword>
<dbReference type="Proteomes" id="UP000220922">
    <property type="component" value="Unassembled WGS sequence"/>
</dbReference>
<dbReference type="GO" id="GO:0015450">
    <property type="term" value="F:protein-transporting ATPase activity"/>
    <property type="evidence" value="ECO:0007669"/>
    <property type="project" value="UniProtKB-UniRule"/>
</dbReference>
<evidence type="ECO:0000256" key="8">
    <source>
        <dbReference type="ARBA" id="ARBA00023136"/>
    </source>
</evidence>
<evidence type="ECO:0000256" key="5">
    <source>
        <dbReference type="ARBA" id="ARBA00022927"/>
    </source>
</evidence>
<dbReference type="OrthoDB" id="166739at2"/>
<evidence type="ECO:0000256" key="7">
    <source>
        <dbReference type="ARBA" id="ARBA00023010"/>
    </source>
</evidence>
<evidence type="ECO:0000256" key="6">
    <source>
        <dbReference type="ARBA" id="ARBA00022989"/>
    </source>
</evidence>
<dbReference type="GO" id="GO:0009306">
    <property type="term" value="P:protein secretion"/>
    <property type="evidence" value="ECO:0007669"/>
    <property type="project" value="UniProtKB-UniRule"/>
</dbReference>
<evidence type="ECO:0000313" key="11">
    <source>
        <dbReference type="Proteomes" id="UP000220922"/>
    </source>
</evidence>
<feature type="transmembrane region" description="Helical" evidence="9">
    <location>
        <begin position="6"/>
        <end position="30"/>
    </location>
</feature>
<reference evidence="10 11" key="1">
    <citation type="submission" date="2016-05" db="EMBL/GenBank/DDBJ databases">
        <authorList>
            <person name="Lavstsen T."/>
            <person name="Jespersen J.S."/>
        </authorList>
    </citation>
    <scope>NUCLEOTIDE SEQUENCE [LARGE SCALE GENOMIC DNA]</scope>
    <source>
        <strain evidence="10 11">B7-9</strain>
    </source>
</reference>
<dbReference type="RefSeq" id="WP_097651480.1">
    <property type="nucleotide sequence ID" value="NZ_LYXE01000063.1"/>
</dbReference>
<keyword evidence="3 9" id="KW-0813">Transport</keyword>
<evidence type="ECO:0000313" key="10">
    <source>
        <dbReference type="EMBL" id="PDV99714.1"/>
    </source>
</evidence>
<evidence type="ECO:0000256" key="9">
    <source>
        <dbReference type="RuleBase" id="RU365087"/>
    </source>
</evidence>
<evidence type="ECO:0000256" key="2">
    <source>
        <dbReference type="ARBA" id="ARBA00008445"/>
    </source>
</evidence>
<comment type="function">
    <text evidence="9">Involved in protein export. Participates in an early event of protein translocation.</text>
</comment>
<sequence length="71" mass="7972">MELALYFSMIIVSIVLITLVVLQARSLGMANRDTSSIYRTRRGLEKTMHQATIVLSVVFLMLALLTSLPIF</sequence>
<dbReference type="InterPro" id="IPR004692">
    <property type="entry name" value="SecG"/>
</dbReference>
<keyword evidence="6 9" id="KW-1133">Transmembrane helix</keyword>
<protein>
    <recommendedName>
        <fullName evidence="9">Protein-export membrane protein SecG</fullName>
    </recommendedName>
</protein>
<comment type="subcellular location">
    <subcellularLocation>
        <location evidence="9">Cell membrane</location>
        <topology evidence="9">Multi-pass membrane protein</topology>
    </subcellularLocation>
    <subcellularLocation>
        <location evidence="1">Membrane</location>
        <topology evidence="1">Multi-pass membrane protein</topology>
    </subcellularLocation>
</comment>
<organism evidence="10 11">
    <name type="scientific">Candidatus Chloroploca asiatica</name>
    <dbReference type="NCBI Taxonomy" id="1506545"/>
    <lineage>
        <taxon>Bacteria</taxon>
        <taxon>Bacillati</taxon>
        <taxon>Chloroflexota</taxon>
        <taxon>Chloroflexia</taxon>
        <taxon>Chloroflexales</taxon>
        <taxon>Chloroflexineae</taxon>
        <taxon>Oscillochloridaceae</taxon>
        <taxon>Candidatus Chloroploca</taxon>
    </lineage>
</organism>
<accession>A0A2H3L4F3</accession>
<evidence type="ECO:0000256" key="3">
    <source>
        <dbReference type="ARBA" id="ARBA00022448"/>
    </source>
</evidence>
<dbReference type="AlphaFoldDB" id="A0A2H3L4F3"/>
<keyword evidence="4 9" id="KW-0812">Transmembrane</keyword>
<dbReference type="GO" id="GO:0005886">
    <property type="term" value="C:plasma membrane"/>
    <property type="evidence" value="ECO:0007669"/>
    <property type="project" value="UniProtKB-SubCell"/>
</dbReference>
<proteinExistence type="inferred from homology"/>
<comment type="caution">
    <text evidence="10">The sequence shown here is derived from an EMBL/GenBank/DDBJ whole genome shotgun (WGS) entry which is preliminary data.</text>
</comment>
<evidence type="ECO:0000256" key="4">
    <source>
        <dbReference type="ARBA" id="ARBA00022692"/>
    </source>
</evidence>
<dbReference type="NCBIfam" id="TIGR00810">
    <property type="entry name" value="secG"/>
    <property type="match status" value="1"/>
</dbReference>
<keyword evidence="5 9" id="KW-0653">Protein transport</keyword>
<dbReference type="EMBL" id="LYXE01000063">
    <property type="protein sequence ID" value="PDV99714.1"/>
    <property type="molecule type" value="Genomic_DNA"/>
</dbReference>
<keyword evidence="9" id="KW-1003">Cell membrane</keyword>
<comment type="similarity">
    <text evidence="2 9">Belongs to the SecG family.</text>
</comment>
<dbReference type="Pfam" id="PF03840">
    <property type="entry name" value="SecG"/>
    <property type="match status" value="1"/>
</dbReference>